<organism evidence="3 4">
    <name type="scientific">Parazoarcus communis</name>
    <dbReference type="NCBI Taxonomy" id="41977"/>
    <lineage>
        <taxon>Bacteria</taxon>
        <taxon>Pseudomonadati</taxon>
        <taxon>Pseudomonadota</taxon>
        <taxon>Betaproteobacteria</taxon>
        <taxon>Rhodocyclales</taxon>
        <taxon>Zoogloeaceae</taxon>
        <taxon>Parazoarcus</taxon>
    </lineage>
</organism>
<evidence type="ECO:0000256" key="1">
    <source>
        <dbReference type="SAM" id="MobiDB-lite"/>
    </source>
</evidence>
<protein>
    <recommendedName>
        <fullName evidence="2">HD-GYP domain-containing protein</fullName>
    </recommendedName>
</protein>
<gene>
    <name evidence="3" type="ORF">CEW83_08695</name>
</gene>
<dbReference type="InterPro" id="IPR021812">
    <property type="entry name" value="DUF3391"/>
</dbReference>
<dbReference type="InterPro" id="IPR006675">
    <property type="entry name" value="HDIG_dom"/>
</dbReference>
<sequence>MNSGGDQGVTIDPARLCPGLFVRLDMGWMAHNFMFNQFRITTDAQVRELQALGLSAITFYPARSTARPLDLAGGVPSGGTEAGAGPAGEDISHAAGAEGAAGAAGAEEDPGAGKGLPQVEDGSGGAEEQAAPRVSEKEVQAQRLAARRAEIAQCERRYAAAAAGVKSVMRDVFPAGDKAVSTARKLVGDTVDGLAETGEIVIHLMNEKLADETAYFHVLNVMVLSILLGRELKLPPEILLVLGEAALFHDIGKLKVPESVLRNDKRNRHEEDFFRLHTTYGREIARDLGSLAAAACDVIEYHHEQMDGKGYPKGLSGQHVPLLARLVGITNHYDNLCNPLSLDAAMTPAEALTHMFRNESEAWDKAMLQAFIRLLGVYPPGSLVQLSNGNIALVVAVNHADLLRPSVMVFDPSTPREDALVVDLIEHADVEIDVVLNPRELDRAALAYLSPRRKMSYYHSKRTQ</sequence>
<reference evidence="3 4" key="1">
    <citation type="submission" date="2017-06" db="EMBL/GenBank/DDBJ databases">
        <title>Azoarcus.</title>
        <authorList>
            <person name="Woo J.-H."/>
            <person name="Kim H.-S."/>
        </authorList>
    </citation>
    <scope>NUCLEOTIDE SEQUENCE [LARGE SCALE GENOMIC DNA]</scope>
    <source>
        <strain evidence="3 4">TSPY31</strain>
    </source>
</reference>
<dbReference type="Pfam" id="PF11871">
    <property type="entry name" value="DUF3391"/>
    <property type="match status" value="1"/>
</dbReference>
<evidence type="ECO:0000259" key="2">
    <source>
        <dbReference type="PROSITE" id="PS51832"/>
    </source>
</evidence>
<dbReference type="NCBIfam" id="TIGR00277">
    <property type="entry name" value="HDIG"/>
    <property type="match status" value="1"/>
</dbReference>
<dbReference type="CDD" id="cd00077">
    <property type="entry name" value="HDc"/>
    <property type="match status" value="1"/>
</dbReference>
<dbReference type="PANTHER" id="PTHR45228">
    <property type="entry name" value="CYCLIC DI-GMP PHOSPHODIESTERASE TM_0186-RELATED"/>
    <property type="match status" value="1"/>
</dbReference>
<evidence type="ECO:0000313" key="4">
    <source>
        <dbReference type="Proteomes" id="UP000244930"/>
    </source>
</evidence>
<dbReference type="EMBL" id="CP022187">
    <property type="protein sequence ID" value="AWI75285.1"/>
    <property type="molecule type" value="Genomic_DNA"/>
</dbReference>
<accession>A0A2U8GS12</accession>
<feature type="region of interest" description="Disordered" evidence="1">
    <location>
        <begin position="71"/>
        <end position="137"/>
    </location>
</feature>
<dbReference type="SMART" id="SM00471">
    <property type="entry name" value="HDc"/>
    <property type="match status" value="1"/>
</dbReference>
<feature type="domain" description="HD-GYP" evidence="2">
    <location>
        <begin position="194"/>
        <end position="387"/>
    </location>
</feature>
<dbReference type="InterPro" id="IPR037522">
    <property type="entry name" value="HD_GYP_dom"/>
</dbReference>
<dbReference type="SUPFAM" id="SSF109604">
    <property type="entry name" value="HD-domain/PDEase-like"/>
    <property type="match status" value="1"/>
</dbReference>
<dbReference type="Gene3D" id="1.10.3210.10">
    <property type="entry name" value="Hypothetical protein af1432"/>
    <property type="match status" value="1"/>
</dbReference>
<dbReference type="PROSITE" id="PS51832">
    <property type="entry name" value="HD_GYP"/>
    <property type="match status" value="1"/>
</dbReference>
<evidence type="ECO:0000313" key="3">
    <source>
        <dbReference type="EMBL" id="AWI75285.1"/>
    </source>
</evidence>
<feature type="compositionally biased region" description="Low complexity" evidence="1">
    <location>
        <begin position="87"/>
        <end position="105"/>
    </location>
</feature>
<proteinExistence type="predicted"/>
<dbReference type="GO" id="GO:0008081">
    <property type="term" value="F:phosphoric diester hydrolase activity"/>
    <property type="evidence" value="ECO:0007669"/>
    <property type="project" value="UniProtKB-ARBA"/>
</dbReference>
<dbReference type="Proteomes" id="UP000244930">
    <property type="component" value="Chromosome"/>
</dbReference>
<dbReference type="PANTHER" id="PTHR45228:SF4">
    <property type="entry name" value="LIPOPROTEIN"/>
    <property type="match status" value="1"/>
</dbReference>
<feature type="compositionally biased region" description="Gly residues" evidence="1">
    <location>
        <begin position="75"/>
        <end position="86"/>
    </location>
</feature>
<dbReference type="AlphaFoldDB" id="A0A2U8GS12"/>
<dbReference type="InterPro" id="IPR052020">
    <property type="entry name" value="Cyclic_di-GMP/3'3'-cGAMP_PDE"/>
</dbReference>
<dbReference type="KEGG" id="acom:CEW83_08695"/>
<name>A0A2U8GS12_9RHOO</name>
<dbReference type="InterPro" id="IPR003607">
    <property type="entry name" value="HD/PDEase_dom"/>
</dbReference>
<keyword evidence="4" id="KW-1185">Reference proteome</keyword>
<dbReference type="Pfam" id="PF13487">
    <property type="entry name" value="HD_5"/>
    <property type="match status" value="1"/>
</dbReference>